<accession>F5XXE0</accession>
<dbReference type="CDD" id="cd16325">
    <property type="entry name" value="LolA"/>
    <property type="match status" value="1"/>
</dbReference>
<comment type="function">
    <text evidence="10">Participates in the translocation of lipoproteins from the inner membrane to the outer membrane. Only forms a complex with a lipoprotein if the residue after the N-terminal Cys is not an aspartate (The Asp acts as a targeting signal to indicate that the lipoprotein should stay in the inner membrane).</text>
</comment>
<sequence precursor="true">MKTWIASVSTALCALSAQAAGLESLENFVRSAHSGSADFTQVVTAPAREGQQARSKTSSGTFEFQRPNRFRFHYQKPFEQVIVADGQTLWLHDLDLNQVTARSQSQVLGATPAALVAAAPDLAALRKDFELQEAPQRDGLQWVQATPRARDGQLRSVLVGFRGKELAALEILDSFGQRSVMTFTGMQPNVPLPAGTFQFKPPAGADVLRQ</sequence>
<evidence type="ECO:0000256" key="5">
    <source>
        <dbReference type="ARBA" id="ARBA00022448"/>
    </source>
</evidence>
<keyword evidence="7 10" id="KW-0574">Periplasm</keyword>
<dbReference type="eggNOG" id="COG2834">
    <property type="taxonomic scope" value="Bacteria"/>
</dbReference>
<gene>
    <name evidence="10 11" type="primary">lolA</name>
    <name evidence="11" type="ordered locus">Rta_31640</name>
</gene>
<evidence type="ECO:0000256" key="4">
    <source>
        <dbReference type="ARBA" id="ARBA00014035"/>
    </source>
</evidence>
<dbReference type="AlphaFoldDB" id="F5XXE0"/>
<dbReference type="Proteomes" id="UP000008385">
    <property type="component" value="Chromosome"/>
</dbReference>
<evidence type="ECO:0000313" key="12">
    <source>
        <dbReference type="Proteomes" id="UP000008385"/>
    </source>
</evidence>
<dbReference type="SUPFAM" id="SSF89392">
    <property type="entry name" value="Prokaryotic lipoproteins and lipoprotein localization factors"/>
    <property type="match status" value="1"/>
</dbReference>
<dbReference type="Pfam" id="PF03548">
    <property type="entry name" value="LolA"/>
    <property type="match status" value="1"/>
</dbReference>
<evidence type="ECO:0000313" key="11">
    <source>
        <dbReference type="EMBL" id="AEG94275.1"/>
    </source>
</evidence>
<dbReference type="EMBL" id="CP000245">
    <property type="protein sequence ID" value="AEG94275.1"/>
    <property type="molecule type" value="Genomic_DNA"/>
</dbReference>
<keyword evidence="11" id="KW-0449">Lipoprotein</keyword>
<comment type="similarity">
    <text evidence="2 10">Belongs to the LolA family.</text>
</comment>
<evidence type="ECO:0000256" key="7">
    <source>
        <dbReference type="ARBA" id="ARBA00022764"/>
    </source>
</evidence>
<dbReference type="InterPro" id="IPR029046">
    <property type="entry name" value="LolA/LolB/LppX"/>
</dbReference>
<dbReference type="STRING" id="365046.Rta_31640"/>
<dbReference type="HAMAP" id="MF_00240">
    <property type="entry name" value="LolA"/>
    <property type="match status" value="1"/>
</dbReference>
<feature type="signal peptide" evidence="10">
    <location>
        <begin position="1"/>
        <end position="19"/>
    </location>
</feature>
<reference evidence="12" key="1">
    <citation type="submission" date="2006-01" db="EMBL/GenBank/DDBJ databases">
        <title>Genome of the cyst-dividing bacterium Ramlibacter tataouinensis.</title>
        <authorList>
            <person name="Barakat M."/>
            <person name="Ortet P."/>
            <person name="De Luca G."/>
            <person name="Jourlin-Castelli C."/>
            <person name="Ansaldi M."/>
            <person name="Py B."/>
            <person name="Fichant G."/>
            <person name="Coutinho P."/>
            <person name="Voulhoux R."/>
            <person name="Bastien O."/>
            <person name="Roy S."/>
            <person name="Marechal E."/>
            <person name="Henrissat B."/>
            <person name="Quentin Y."/>
            <person name="Noirot P."/>
            <person name="Filloux A."/>
            <person name="Mejean V."/>
            <person name="DuBow M."/>
            <person name="Barras F."/>
            <person name="Heulin T."/>
        </authorList>
    </citation>
    <scope>NUCLEOTIDE SEQUENCE [LARGE SCALE GENOMIC DNA]</scope>
    <source>
        <strain evidence="12">ATCC BAA-407 / DSM 14655 / LMG 21543 / TTB310</strain>
    </source>
</reference>
<dbReference type="GO" id="GO:0042597">
    <property type="term" value="C:periplasmic space"/>
    <property type="evidence" value="ECO:0007669"/>
    <property type="project" value="UniProtKB-SubCell"/>
</dbReference>
<dbReference type="InterPro" id="IPR018323">
    <property type="entry name" value="OM_lipoprot_carrier_LolA_Pbac"/>
</dbReference>
<dbReference type="RefSeq" id="WP_013902506.1">
    <property type="nucleotide sequence ID" value="NC_015677.1"/>
</dbReference>
<dbReference type="HOGENOM" id="CLU_087560_0_1_4"/>
<keyword evidence="5 10" id="KW-0813">Transport</keyword>
<dbReference type="PANTHER" id="PTHR35869">
    <property type="entry name" value="OUTER-MEMBRANE LIPOPROTEIN CARRIER PROTEIN"/>
    <property type="match status" value="1"/>
</dbReference>
<keyword evidence="12" id="KW-1185">Reference proteome</keyword>
<evidence type="ECO:0000256" key="6">
    <source>
        <dbReference type="ARBA" id="ARBA00022729"/>
    </source>
</evidence>
<feature type="chain" id="PRO_5009012183" description="Outer-membrane lipoprotein carrier protein" evidence="10">
    <location>
        <begin position="20"/>
        <end position="210"/>
    </location>
</feature>
<organism evidence="11 12">
    <name type="scientific">Ramlibacter tataouinensis (strain ATCC BAA-407 / DSM 14655 / LMG 21543 / TTB310)</name>
    <dbReference type="NCBI Taxonomy" id="365046"/>
    <lineage>
        <taxon>Bacteria</taxon>
        <taxon>Pseudomonadati</taxon>
        <taxon>Pseudomonadota</taxon>
        <taxon>Betaproteobacteria</taxon>
        <taxon>Burkholderiales</taxon>
        <taxon>Comamonadaceae</taxon>
        <taxon>Ramlibacter</taxon>
    </lineage>
</organism>
<dbReference type="GO" id="GO:0042953">
    <property type="term" value="P:lipoprotein transport"/>
    <property type="evidence" value="ECO:0007669"/>
    <property type="project" value="InterPro"/>
</dbReference>
<dbReference type="InterPro" id="IPR004564">
    <property type="entry name" value="OM_lipoprot_carrier_LolA-like"/>
</dbReference>
<comment type="subcellular location">
    <subcellularLocation>
        <location evidence="1 10">Periplasm</location>
    </subcellularLocation>
</comment>
<dbReference type="GO" id="GO:0044874">
    <property type="term" value="P:lipoprotein localization to outer membrane"/>
    <property type="evidence" value="ECO:0007669"/>
    <property type="project" value="UniProtKB-UniRule"/>
</dbReference>
<dbReference type="KEGG" id="rta:Rta_31640"/>
<evidence type="ECO:0000256" key="3">
    <source>
        <dbReference type="ARBA" id="ARBA00011245"/>
    </source>
</evidence>
<evidence type="ECO:0000256" key="9">
    <source>
        <dbReference type="ARBA" id="ARBA00023186"/>
    </source>
</evidence>
<reference evidence="11 12" key="2">
    <citation type="journal article" date="2011" name="PLoS ONE">
        <title>The Cyst-Dividing Bacterium Ramlibacter tataouinensis TTB310 Genome Reveals a Well-Stocked Toolbox for Adaptation to a Desert Environment.</title>
        <authorList>
            <person name="De Luca G."/>
            <person name="Barakat M."/>
            <person name="Ortet P."/>
            <person name="Fochesato S."/>
            <person name="Jourlin-Castelli C."/>
            <person name="Ansaldi M."/>
            <person name="Py B."/>
            <person name="Fichant G."/>
            <person name="Coutinho P.M."/>
            <person name="Voulhoux R."/>
            <person name="Bastien O."/>
            <person name="Marechal E."/>
            <person name="Henrissat B."/>
            <person name="Quentin Y."/>
            <person name="Noirot P."/>
            <person name="Filloux A."/>
            <person name="Mejean V."/>
            <person name="Dubow M.S."/>
            <person name="Barras F."/>
            <person name="Barbe V."/>
            <person name="Weissenbach J."/>
            <person name="Mihalcescu I."/>
            <person name="Vermeglio A."/>
            <person name="Achouak W."/>
            <person name="Heulin T."/>
        </authorList>
    </citation>
    <scope>NUCLEOTIDE SEQUENCE [LARGE SCALE GENOMIC DNA]</scope>
    <source>
        <strain evidence="12">ATCC BAA-407 / DSM 14655 / LMG 21543 / TTB310</strain>
    </source>
</reference>
<keyword evidence="9 10" id="KW-0143">Chaperone</keyword>
<evidence type="ECO:0000256" key="2">
    <source>
        <dbReference type="ARBA" id="ARBA00007615"/>
    </source>
</evidence>
<dbReference type="Gene3D" id="2.50.20.10">
    <property type="entry name" value="Lipoprotein localisation LolA/LolB/LppX"/>
    <property type="match status" value="1"/>
</dbReference>
<keyword evidence="6 10" id="KW-0732">Signal</keyword>
<evidence type="ECO:0000256" key="10">
    <source>
        <dbReference type="HAMAP-Rule" id="MF_00240"/>
    </source>
</evidence>
<dbReference type="PATRIC" id="fig|365046.3.peg.3231"/>
<name>F5XXE0_RAMTT</name>
<protein>
    <recommendedName>
        <fullName evidence="4 10">Outer-membrane lipoprotein carrier protein</fullName>
    </recommendedName>
</protein>
<comment type="subunit">
    <text evidence="3 10">Monomer.</text>
</comment>
<dbReference type="OrthoDB" id="9787361at2"/>
<dbReference type="PANTHER" id="PTHR35869:SF1">
    <property type="entry name" value="OUTER-MEMBRANE LIPOPROTEIN CARRIER PROTEIN"/>
    <property type="match status" value="1"/>
</dbReference>
<evidence type="ECO:0000256" key="8">
    <source>
        <dbReference type="ARBA" id="ARBA00022927"/>
    </source>
</evidence>
<proteinExistence type="inferred from homology"/>
<keyword evidence="8 10" id="KW-0653">Protein transport</keyword>
<evidence type="ECO:0000256" key="1">
    <source>
        <dbReference type="ARBA" id="ARBA00004418"/>
    </source>
</evidence>
<dbReference type="NCBIfam" id="TIGR00547">
    <property type="entry name" value="lolA"/>
    <property type="match status" value="1"/>
</dbReference>